<feature type="compositionally biased region" description="Polar residues" evidence="1">
    <location>
        <begin position="67"/>
        <end position="77"/>
    </location>
</feature>
<dbReference type="InterPro" id="IPR053006">
    <property type="entry name" value="Meiosis_regulatory"/>
</dbReference>
<organism evidence="3 4">
    <name type="scientific">Hymenoscyphus fraxineus</name>
    <dbReference type="NCBI Taxonomy" id="746836"/>
    <lineage>
        <taxon>Eukaryota</taxon>
        <taxon>Fungi</taxon>
        <taxon>Dikarya</taxon>
        <taxon>Ascomycota</taxon>
        <taxon>Pezizomycotina</taxon>
        <taxon>Leotiomycetes</taxon>
        <taxon>Helotiales</taxon>
        <taxon>Helotiaceae</taxon>
        <taxon>Hymenoscyphus</taxon>
    </lineage>
</organism>
<dbReference type="PANTHER" id="PTHR28094">
    <property type="entry name" value="MEIOTICALLY UP-REGULATED GENE 113 PROTEIN"/>
    <property type="match status" value="1"/>
</dbReference>
<evidence type="ECO:0000259" key="2">
    <source>
        <dbReference type="SMART" id="SM00974"/>
    </source>
</evidence>
<gene>
    <name evidence="3" type="ORF">HYFRA_00004505</name>
</gene>
<evidence type="ECO:0000256" key="1">
    <source>
        <dbReference type="SAM" id="MobiDB-lite"/>
    </source>
</evidence>
<dbReference type="AlphaFoldDB" id="A0A9N9KXF6"/>
<dbReference type="EMBL" id="CAJVRL010000057">
    <property type="protein sequence ID" value="CAG8954588.1"/>
    <property type="molecule type" value="Genomic_DNA"/>
</dbReference>
<keyword evidence="4" id="KW-1185">Reference proteome</keyword>
<dbReference type="PANTHER" id="PTHR28094:SF2">
    <property type="entry name" value="BACTERIOPHAGE T5 ORF172 DNA-BINDING DOMAIN-CONTAINING PROTEIN"/>
    <property type="match status" value="1"/>
</dbReference>
<feature type="compositionally biased region" description="Low complexity" evidence="1">
    <location>
        <begin position="39"/>
        <end position="56"/>
    </location>
</feature>
<evidence type="ECO:0000313" key="4">
    <source>
        <dbReference type="Proteomes" id="UP000696280"/>
    </source>
</evidence>
<feature type="compositionally biased region" description="Basic and acidic residues" evidence="1">
    <location>
        <begin position="190"/>
        <end position="205"/>
    </location>
</feature>
<dbReference type="InterPro" id="IPR018306">
    <property type="entry name" value="Phage_T5_Orf172_DNA-bd"/>
</dbReference>
<reference evidence="3" key="1">
    <citation type="submission" date="2021-07" db="EMBL/GenBank/DDBJ databases">
        <authorList>
            <person name="Durling M."/>
        </authorList>
    </citation>
    <scope>NUCLEOTIDE SEQUENCE</scope>
</reference>
<protein>
    <recommendedName>
        <fullName evidence="2">Bacteriophage T5 Orf172 DNA-binding domain-containing protein</fullName>
    </recommendedName>
</protein>
<accession>A0A9N9KXF6</accession>
<comment type="caution">
    <text evidence="3">The sequence shown here is derived from an EMBL/GenBank/DDBJ whole genome shotgun (WGS) entry which is preliminary data.</text>
</comment>
<dbReference type="Proteomes" id="UP000696280">
    <property type="component" value="Unassembled WGS sequence"/>
</dbReference>
<dbReference type="Pfam" id="PF10544">
    <property type="entry name" value="T5orf172"/>
    <property type="match status" value="1"/>
</dbReference>
<feature type="region of interest" description="Disordered" evidence="1">
    <location>
        <begin position="168"/>
        <end position="208"/>
    </location>
</feature>
<evidence type="ECO:0000313" key="3">
    <source>
        <dbReference type="EMBL" id="CAG8954588.1"/>
    </source>
</evidence>
<proteinExistence type="predicted"/>
<feature type="region of interest" description="Disordered" evidence="1">
    <location>
        <begin position="1"/>
        <end position="150"/>
    </location>
</feature>
<sequence>MPFIPNTPESLLLQSDSKHGADTCRGLTSNGQPCRRPISKSPHSSPGPSPQRGQSSEGFCWQHREQAQAQASAHNTPTPSPQRKHKTVKERTSVDTLVDRLGLLEVEQNTGRKPRQSKTHRQHTHAEKPTNEVPEATNPNPTNGPPQKERSSLLGLCCCIGEGDEIEDSVRPAKNGRRPSNTSQIPPQKPLKEKADRPHIARDPSSRTGEFVSLIPAATPPQTAALLLAELAKPISESDTTGYIYMFWLTPESLPADAPSETASHLLEAPSRPVNRQRRTSDVLNTFAAATPDTSSKKTMLLKIGRAQNVQKRLNEWTRQCGYNVSLIRYYPYHSSTPSANNANQPPKTPHKVPNVNKVERLIHIEIASKRVKGDGKCAACGREHREWFEVDASREGVKEVDAVIRRWVEWSEREVQR</sequence>
<name>A0A9N9KXF6_9HELO</name>
<feature type="domain" description="Bacteriophage T5 Orf172 DNA-binding" evidence="2">
    <location>
        <begin position="296"/>
        <end position="408"/>
    </location>
</feature>
<dbReference type="SMART" id="SM00974">
    <property type="entry name" value="T5orf172"/>
    <property type="match status" value="1"/>
</dbReference>
<dbReference type="OrthoDB" id="2417614at2759"/>
<feature type="compositionally biased region" description="Basic residues" evidence="1">
    <location>
        <begin position="112"/>
        <end position="123"/>
    </location>
</feature>